<dbReference type="InterPro" id="IPR004156">
    <property type="entry name" value="OATP"/>
</dbReference>
<dbReference type="Pfam" id="PF07648">
    <property type="entry name" value="Kazal_2"/>
    <property type="match status" value="1"/>
</dbReference>
<evidence type="ECO:0000256" key="8">
    <source>
        <dbReference type="RuleBase" id="RU362056"/>
    </source>
</evidence>
<name>A0ABM1BR01_LIMPO</name>
<dbReference type="InterPro" id="IPR036259">
    <property type="entry name" value="MFS_trans_sf"/>
</dbReference>
<comment type="similarity">
    <text evidence="2 8">Belongs to the organo anion transporter (TC 2.A.60) family.</text>
</comment>
<accession>A0ABM1BR01</accession>
<evidence type="ECO:0000256" key="4">
    <source>
        <dbReference type="ARBA" id="ARBA00022692"/>
    </source>
</evidence>
<keyword evidence="4 8" id="KW-0812">Transmembrane</keyword>
<feature type="domain" description="Kazal-like" evidence="9">
    <location>
        <begin position="577"/>
        <end position="634"/>
    </location>
</feature>
<keyword evidence="3" id="KW-1003">Cell membrane</keyword>
<comment type="subcellular location">
    <subcellularLocation>
        <location evidence="1 8">Cell membrane</location>
        <topology evidence="1 8">Multi-pass membrane protein</topology>
    </subcellularLocation>
</comment>
<feature type="transmembrane region" description="Helical" evidence="8">
    <location>
        <begin position="315"/>
        <end position="338"/>
    </location>
</feature>
<dbReference type="Proteomes" id="UP000694941">
    <property type="component" value="Unplaced"/>
</dbReference>
<reference evidence="11" key="1">
    <citation type="submission" date="2025-08" db="UniProtKB">
        <authorList>
            <consortium name="RefSeq"/>
        </authorList>
    </citation>
    <scope>IDENTIFICATION</scope>
    <source>
        <tissue evidence="11">Muscle</tissue>
    </source>
</reference>
<organism evidence="10 11">
    <name type="scientific">Limulus polyphemus</name>
    <name type="common">Atlantic horseshoe crab</name>
    <dbReference type="NCBI Taxonomy" id="6850"/>
    <lineage>
        <taxon>Eukaryota</taxon>
        <taxon>Metazoa</taxon>
        <taxon>Ecdysozoa</taxon>
        <taxon>Arthropoda</taxon>
        <taxon>Chelicerata</taxon>
        <taxon>Merostomata</taxon>
        <taxon>Xiphosura</taxon>
        <taxon>Limulidae</taxon>
        <taxon>Limulus</taxon>
    </lineage>
</organism>
<feature type="transmembrane region" description="Helical" evidence="8">
    <location>
        <begin position="699"/>
        <end position="717"/>
    </location>
</feature>
<feature type="transmembrane region" description="Helical" evidence="8">
    <location>
        <begin position="663"/>
        <end position="687"/>
    </location>
</feature>
<sequence length="859" mass="94955">MASSCFDLSGGGSGVILSKEDALQLWRGHRRTKSAGSNTSRDLSLYTSMGLYSHHGEGTMHVTETAASELSHMTDTTCNSAYEFVKVTDKAEREHRETEEPHERECGLLNIRPLCLQRFARIRVFVFLACILVTLQQALSSGYFNSVITTIEKRFDIPSRISGAIASTFEVGNLLTIIFVSYLGSHRHIPVWIGKGILVMGIGSVIFSLPYFLGQSDSFSRGKFGRNSSSSMDENTCQVSLPVQPHHLGTSHFAIQPPPPDINSPSCIEGSSSNMLYILIFMLSQILIGCGGTPIFTLGTTYIDDHVRKESSSMYIGCMYSMVAFGLICGFLLGGYLLSIHEDAILYGSLPEDVTSSTSEWVGAWWAGFLLFGFLMMIVAIPFFAFPKTLKKEKERLMHENCEQYDFTGTSGTPIQEEWHLPGEQEPNTQILPDGENKQQKYGKDIKDIPASIWNLLCNPVYVVTSLGSCMELSIVSGFIIFLPKYLETQFSLGKSQANLFTGGIAIPGACIGIFLGGYLLKRLQLRPKGAIQFVLFFNILCMGLYTILYFLGCDNIQMAGATLPYFNSTELKPFQVNLTADCNLGCRCSPNDIQPVCGKNGITYFSPCHAGCRAEAGSRHLLGGMVKNYTSCACIITNKTISQEVMAIPLATAGPCPRVCEIMIPFMILLFVMTLVVSITQMPLLMVTLRSVKDEERAFALGMQFVIFRLFGYIPSPILFGNVIDSTCLVWKAHCGIPSGFCLIYDIEQFRLRYIAICSGLKVTAGLLFFLDWVLISWRHRKELTEGPTMTVGEIVSSIISLDRLSAMGRGDLARDCDEVLPLEEHSEDTCVENDLRRNHLHRRGLSGHQVSFVGVPA</sequence>
<feature type="transmembrane region" description="Helical" evidence="8">
    <location>
        <begin position="275"/>
        <end position="303"/>
    </location>
</feature>
<keyword evidence="6 8" id="KW-0472">Membrane</keyword>
<feature type="transmembrane region" description="Helical" evidence="8">
    <location>
        <begin position="364"/>
        <end position="386"/>
    </location>
</feature>
<dbReference type="PANTHER" id="PTHR11388:SF142">
    <property type="entry name" value="SOLUTE CARRIER ORGANIC ANION TRANSPORTER FAMILY MEMBER 5A1"/>
    <property type="match status" value="1"/>
</dbReference>
<feature type="transmembrane region" description="Helical" evidence="8">
    <location>
        <begin position="533"/>
        <end position="553"/>
    </location>
</feature>
<proteinExistence type="inferred from homology"/>
<evidence type="ECO:0000256" key="1">
    <source>
        <dbReference type="ARBA" id="ARBA00004651"/>
    </source>
</evidence>
<evidence type="ECO:0000256" key="5">
    <source>
        <dbReference type="ARBA" id="ARBA00022989"/>
    </source>
</evidence>
<evidence type="ECO:0000256" key="7">
    <source>
        <dbReference type="ARBA" id="ARBA00023157"/>
    </source>
</evidence>
<dbReference type="GeneID" id="106470936"/>
<dbReference type="Gene3D" id="1.20.1250.20">
    <property type="entry name" value="MFS general substrate transporter like domains"/>
    <property type="match status" value="1"/>
</dbReference>
<dbReference type="SUPFAM" id="SSF100895">
    <property type="entry name" value="Kazal-type serine protease inhibitors"/>
    <property type="match status" value="1"/>
</dbReference>
<evidence type="ECO:0000256" key="2">
    <source>
        <dbReference type="ARBA" id="ARBA00009657"/>
    </source>
</evidence>
<evidence type="ECO:0000313" key="11">
    <source>
        <dbReference type="RefSeq" id="XP_013786968.1"/>
    </source>
</evidence>
<evidence type="ECO:0000256" key="3">
    <source>
        <dbReference type="ARBA" id="ARBA00022475"/>
    </source>
</evidence>
<feature type="transmembrane region" description="Helical" evidence="8">
    <location>
        <begin position="503"/>
        <end position="521"/>
    </location>
</feature>
<keyword evidence="8" id="KW-0406">Ion transport</keyword>
<keyword evidence="10" id="KW-1185">Reference proteome</keyword>
<protein>
    <recommendedName>
        <fullName evidence="8">Solute carrier organic anion transporter family member</fullName>
    </recommendedName>
</protein>
<dbReference type="PROSITE" id="PS51465">
    <property type="entry name" value="KAZAL_2"/>
    <property type="match status" value="1"/>
</dbReference>
<dbReference type="SUPFAM" id="SSF103473">
    <property type="entry name" value="MFS general substrate transporter"/>
    <property type="match status" value="1"/>
</dbReference>
<dbReference type="InterPro" id="IPR002350">
    <property type="entry name" value="Kazal_dom"/>
</dbReference>
<dbReference type="NCBIfam" id="TIGR00805">
    <property type="entry name" value="oat"/>
    <property type="match status" value="1"/>
</dbReference>
<evidence type="ECO:0000313" key="10">
    <source>
        <dbReference type="Proteomes" id="UP000694941"/>
    </source>
</evidence>
<feature type="transmembrane region" description="Helical" evidence="8">
    <location>
        <begin position="164"/>
        <end position="184"/>
    </location>
</feature>
<comment type="caution">
    <text evidence="8">Lacks conserved residue(s) required for the propagation of feature annotation.</text>
</comment>
<dbReference type="RefSeq" id="XP_013786968.1">
    <property type="nucleotide sequence ID" value="XM_013931514.2"/>
</dbReference>
<keyword evidence="5 8" id="KW-1133">Transmembrane helix</keyword>
<dbReference type="PANTHER" id="PTHR11388">
    <property type="entry name" value="ORGANIC ANION TRANSPORTER"/>
    <property type="match status" value="1"/>
</dbReference>
<evidence type="ECO:0000259" key="9">
    <source>
        <dbReference type="PROSITE" id="PS51465"/>
    </source>
</evidence>
<dbReference type="InterPro" id="IPR036058">
    <property type="entry name" value="Kazal_dom_sf"/>
</dbReference>
<feature type="transmembrane region" description="Helical" evidence="8">
    <location>
        <begin position="122"/>
        <end position="144"/>
    </location>
</feature>
<evidence type="ECO:0000256" key="6">
    <source>
        <dbReference type="ARBA" id="ARBA00023136"/>
    </source>
</evidence>
<gene>
    <name evidence="11" type="primary">LOC106470936</name>
</gene>
<keyword evidence="7" id="KW-1015">Disulfide bond</keyword>
<dbReference type="Pfam" id="PF03137">
    <property type="entry name" value="OATP"/>
    <property type="match status" value="1"/>
</dbReference>
<dbReference type="CDD" id="cd17404">
    <property type="entry name" value="MFS_SLCO5_OATP5"/>
    <property type="match status" value="1"/>
</dbReference>
<dbReference type="Gene3D" id="3.30.60.30">
    <property type="match status" value="1"/>
</dbReference>
<feature type="transmembrane region" description="Helical" evidence="8">
    <location>
        <begin position="196"/>
        <end position="213"/>
    </location>
</feature>
<keyword evidence="8" id="KW-0813">Transport</keyword>
<feature type="transmembrane region" description="Helical" evidence="8">
    <location>
        <begin position="755"/>
        <end position="777"/>
    </location>
</feature>